<keyword evidence="9" id="KW-0479">Metal-binding</keyword>
<evidence type="ECO:0000256" key="6">
    <source>
        <dbReference type="ARBA" id="ARBA00022759"/>
    </source>
</evidence>
<dbReference type="GO" id="GO:0046872">
    <property type="term" value="F:metal ion binding"/>
    <property type="evidence" value="ECO:0007669"/>
    <property type="project" value="UniProtKB-KW"/>
</dbReference>
<dbReference type="eggNOG" id="COG0571">
    <property type="taxonomic scope" value="Bacteria"/>
</dbReference>
<keyword evidence="9" id="KW-0819">tRNA processing</keyword>
<feature type="active site" evidence="9">
    <location>
        <position position="139"/>
    </location>
</feature>
<dbReference type="PANTHER" id="PTHR11207">
    <property type="entry name" value="RIBONUCLEASE III"/>
    <property type="match status" value="1"/>
</dbReference>
<feature type="binding site" evidence="9">
    <location>
        <position position="62"/>
    </location>
    <ligand>
        <name>Mg(2+)</name>
        <dbReference type="ChEBI" id="CHEBI:18420"/>
    </ligand>
</feature>
<dbReference type="SMART" id="SM00358">
    <property type="entry name" value="DSRM"/>
    <property type="match status" value="1"/>
</dbReference>
<evidence type="ECO:0000313" key="14">
    <source>
        <dbReference type="Proteomes" id="UP000005777"/>
    </source>
</evidence>
<keyword evidence="9" id="KW-0699">rRNA-binding</keyword>
<evidence type="ECO:0000256" key="5">
    <source>
        <dbReference type="ARBA" id="ARBA00022722"/>
    </source>
</evidence>
<dbReference type="SMART" id="SM00535">
    <property type="entry name" value="RIBOc"/>
    <property type="match status" value="1"/>
</dbReference>
<dbReference type="NCBIfam" id="TIGR02191">
    <property type="entry name" value="RNaseIII"/>
    <property type="match status" value="1"/>
</dbReference>
<proteinExistence type="inferred from homology"/>
<dbReference type="PROSITE" id="PS50137">
    <property type="entry name" value="DS_RBD"/>
    <property type="match status" value="1"/>
</dbReference>
<dbReference type="HOGENOM" id="CLU_000907_1_2_11"/>
<name>W5IGZ3_SCAIO</name>
<dbReference type="SUPFAM" id="SSF54768">
    <property type="entry name" value="dsRNA-binding domain-like"/>
    <property type="match status" value="1"/>
</dbReference>
<keyword evidence="9" id="KW-0963">Cytoplasm</keyword>
<dbReference type="FunFam" id="1.10.1520.10:FF:000001">
    <property type="entry name" value="Ribonuclease 3"/>
    <property type="match status" value="1"/>
</dbReference>
<dbReference type="HAMAP" id="MF_00104">
    <property type="entry name" value="RNase_III"/>
    <property type="match status" value="1"/>
</dbReference>
<comment type="similarity">
    <text evidence="2">Belongs to the ribonuclease III family.</text>
</comment>
<evidence type="ECO:0000256" key="3">
    <source>
        <dbReference type="ARBA" id="ARBA00022552"/>
    </source>
</evidence>
<keyword evidence="6 9" id="KW-0255">Endonuclease</keyword>
<dbReference type="InterPro" id="IPR011907">
    <property type="entry name" value="RNase_III"/>
</dbReference>
<dbReference type="Pfam" id="PF14622">
    <property type="entry name" value="Ribonucleas_3_3"/>
    <property type="match status" value="1"/>
</dbReference>
<feature type="binding site" evidence="9">
    <location>
        <position position="139"/>
    </location>
    <ligand>
        <name>Mg(2+)</name>
        <dbReference type="ChEBI" id="CHEBI:18420"/>
    </ligand>
</feature>
<dbReference type="EC" id="3.1.26.3" evidence="9"/>
<keyword evidence="7 9" id="KW-0378">Hydrolase</keyword>
<gene>
    <name evidence="9" type="primary">rnc</name>
    <name evidence="13" type="ORF">HMPREF9020_01300</name>
</gene>
<dbReference type="AlphaFoldDB" id="W5IGZ3"/>
<dbReference type="InterPro" id="IPR014720">
    <property type="entry name" value="dsRBD_dom"/>
</dbReference>
<dbReference type="GO" id="GO:0006397">
    <property type="term" value="P:mRNA processing"/>
    <property type="evidence" value="ECO:0007669"/>
    <property type="project" value="UniProtKB-UniRule"/>
</dbReference>
<dbReference type="CDD" id="cd10845">
    <property type="entry name" value="DSRM_RNAse_III_family"/>
    <property type="match status" value="1"/>
</dbReference>
<dbReference type="PROSITE" id="PS50142">
    <property type="entry name" value="RNASE_3_2"/>
    <property type="match status" value="1"/>
</dbReference>
<feature type="domain" description="DRBM" evidence="11">
    <location>
        <begin position="199"/>
        <end position="245"/>
    </location>
</feature>
<dbReference type="RefSeq" id="WP_006293692.1">
    <property type="nucleotide sequence ID" value="NZ_GG770226.1"/>
</dbReference>
<dbReference type="EMBL" id="ADCX01000012">
    <property type="protein sequence ID" value="EFG26219.1"/>
    <property type="molecule type" value="Genomic_DNA"/>
</dbReference>
<keyword evidence="8 9" id="KW-0694">RNA-binding</keyword>
<protein>
    <recommendedName>
        <fullName evidence="9">Ribonuclease 3</fullName>
        <ecNumber evidence="9">3.1.26.3</ecNumber>
    </recommendedName>
    <alternativeName>
        <fullName evidence="9">Ribonuclease III</fullName>
        <shortName evidence="9">RNase III</shortName>
    </alternativeName>
</protein>
<feature type="binding site" evidence="9">
    <location>
        <position position="136"/>
    </location>
    <ligand>
        <name>Mg(2+)</name>
        <dbReference type="ChEBI" id="CHEBI:18420"/>
    </ligand>
</feature>
<feature type="region of interest" description="Disordered" evidence="10">
    <location>
        <begin position="247"/>
        <end position="271"/>
    </location>
</feature>
<accession>W5IGZ3</accession>
<dbReference type="CDD" id="cd00593">
    <property type="entry name" value="RIBOc"/>
    <property type="match status" value="1"/>
</dbReference>
<dbReference type="Proteomes" id="UP000005777">
    <property type="component" value="Unassembled WGS sequence"/>
</dbReference>
<feature type="domain" description="RNase III" evidence="12">
    <location>
        <begin position="19"/>
        <end position="150"/>
    </location>
</feature>
<dbReference type="GO" id="GO:0004525">
    <property type="term" value="F:ribonuclease III activity"/>
    <property type="evidence" value="ECO:0007669"/>
    <property type="project" value="UniProtKB-UniRule"/>
</dbReference>
<dbReference type="GO" id="GO:0003725">
    <property type="term" value="F:double-stranded RNA binding"/>
    <property type="evidence" value="ECO:0007669"/>
    <property type="project" value="TreeGrafter"/>
</dbReference>
<keyword evidence="3 9" id="KW-0698">rRNA processing</keyword>
<dbReference type="Gene3D" id="1.10.1520.10">
    <property type="entry name" value="Ribonuclease III domain"/>
    <property type="match status" value="1"/>
</dbReference>
<dbReference type="PANTHER" id="PTHR11207:SF0">
    <property type="entry name" value="RIBONUCLEASE 3"/>
    <property type="match status" value="1"/>
</dbReference>
<evidence type="ECO:0000259" key="11">
    <source>
        <dbReference type="PROSITE" id="PS50137"/>
    </source>
</evidence>
<evidence type="ECO:0000256" key="2">
    <source>
        <dbReference type="ARBA" id="ARBA00010183"/>
    </source>
</evidence>
<feature type="active site" evidence="9">
    <location>
        <position position="66"/>
    </location>
</feature>
<comment type="cofactor">
    <cofactor evidence="9">
        <name>Mg(2+)</name>
        <dbReference type="ChEBI" id="CHEBI:18420"/>
    </cofactor>
</comment>
<dbReference type="Pfam" id="PF00035">
    <property type="entry name" value="dsrm"/>
    <property type="match status" value="1"/>
</dbReference>
<dbReference type="InterPro" id="IPR036389">
    <property type="entry name" value="RNase_III_sf"/>
</dbReference>
<comment type="subcellular location">
    <subcellularLocation>
        <location evidence="9">Cytoplasm</location>
    </subcellularLocation>
</comment>
<keyword evidence="5 9" id="KW-0540">Nuclease</keyword>
<dbReference type="PROSITE" id="PS00517">
    <property type="entry name" value="RNASE_3_1"/>
    <property type="match status" value="1"/>
</dbReference>
<keyword evidence="14" id="KW-1185">Reference proteome</keyword>
<comment type="catalytic activity">
    <reaction evidence="1 9">
        <text>Endonucleolytic cleavage to 5'-phosphomonoester.</text>
        <dbReference type="EC" id="3.1.26.3"/>
    </reaction>
</comment>
<organism evidence="13 14">
    <name type="scientific">Scardovia inopinata F0304</name>
    <dbReference type="NCBI Taxonomy" id="641146"/>
    <lineage>
        <taxon>Bacteria</taxon>
        <taxon>Bacillati</taxon>
        <taxon>Actinomycetota</taxon>
        <taxon>Actinomycetes</taxon>
        <taxon>Bifidobacteriales</taxon>
        <taxon>Bifidobacteriaceae</taxon>
        <taxon>Scardovia</taxon>
    </lineage>
</organism>
<reference evidence="13 14" key="1">
    <citation type="submission" date="2012-01" db="EMBL/GenBank/DDBJ databases">
        <title>The Genome Sequence of Scardovia inopinata F0304.</title>
        <authorList>
            <consortium name="The Broad Institute Genome Sequencing Platform"/>
            <person name="Ward D."/>
            <person name="Earl A."/>
            <person name="Feldgarden M."/>
            <person name="Gevers D."/>
            <person name="Young S."/>
            <person name="Zeng Q."/>
            <person name="Koehrsen M."/>
            <person name="Alvarado L."/>
            <person name="Berlin A.M."/>
            <person name="Borenstein D."/>
            <person name="Chapman S.B."/>
            <person name="Chen Z."/>
            <person name="Engels R."/>
            <person name="Freedman E."/>
            <person name="Gellesch M."/>
            <person name="Goldberg J."/>
            <person name="Griggs A."/>
            <person name="Gujja S."/>
            <person name="Heilman E.R."/>
            <person name="Heiman D.I."/>
            <person name="Hepburn T.A."/>
            <person name="Howarth C."/>
            <person name="Jen D."/>
            <person name="Larson L."/>
            <person name="Mehta T."/>
            <person name="Park D."/>
            <person name="Pearson M."/>
            <person name="Richards J."/>
            <person name="Roberts A."/>
            <person name="Saif S."/>
            <person name="Shea T.D."/>
            <person name="Shenoy N."/>
            <person name="Sisk P."/>
            <person name="Stolte C."/>
            <person name="Sykes S.N."/>
            <person name="Walk T."/>
            <person name="White J."/>
            <person name="Yandava C."/>
            <person name="Izard J."/>
            <person name="Baranova O.V."/>
            <person name="Blanton J.M."/>
            <person name="Tanner A.C."/>
            <person name="Dewhirst F."/>
            <person name="Haas B."/>
            <person name="Nusbaum C."/>
            <person name="Birren B."/>
        </authorList>
    </citation>
    <scope>NUCLEOTIDE SEQUENCE [LARGE SCALE GENOMIC DNA]</scope>
    <source>
        <strain evidence="13 14">F0304</strain>
    </source>
</reference>
<dbReference type="SUPFAM" id="SSF69065">
    <property type="entry name" value="RNase III domain-like"/>
    <property type="match status" value="1"/>
</dbReference>
<evidence type="ECO:0000256" key="4">
    <source>
        <dbReference type="ARBA" id="ARBA00022664"/>
    </source>
</evidence>
<comment type="subunit">
    <text evidence="9">Homodimer.</text>
</comment>
<comment type="caution">
    <text evidence="13">The sequence shown here is derived from an EMBL/GenBank/DDBJ whole genome shotgun (WGS) entry which is preliminary data.</text>
</comment>
<dbReference type="GO" id="GO:0010468">
    <property type="term" value="P:regulation of gene expression"/>
    <property type="evidence" value="ECO:0007669"/>
    <property type="project" value="TreeGrafter"/>
</dbReference>
<comment type="function">
    <text evidence="9">Digests double-stranded RNA. Involved in the processing of primary rRNA transcript to yield the immediate precursors to the large and small rRNAs (23S and 16S). Processes some mRNAs, and tRNAs when they are encoded in the rRNA operon. Processes pre-crRNA and tracrRNA of type II CRISPR loci if present in the organism.</text>
</comment>
<evidence type="ECO:0000256" key="7">
    <source>
        <dbReference type="ARBA" id="ARBA00022801"/>
    </source>
</evidence>
<evidence type="ECO:0000256" key="10">
    <source>
        <dbReference type="SAM" id="MobiDB-lite"/>
    </source>
</evidence>
<keyword evidence="9" id="KW-0460">Magnesium</keyword>
<evidence type="ECO:0000256" key="8">
    <source>
        <dbReference type="ARBA" id="ARBA00022884"/>
    </source>
</evidence>
<dbReference type="GO" id="GO:0019843">
    <property type="term" value="F:rRNA binding"/>
    <property type="evidence" value="ECO:0007669"/>
    <property type="project" value="UniProtKB-KW"/>
</dbReference>
<keyword evidence="4 9" id="KW-0507">mRNA processing</keyword>
<evidence type="ECO:0000259" key="12">
    <source>
        <dbReference type="PROSITE" id="PS50142"/>
    </source>
</evidence>
<dbReference type="GO" id="GO:0008033">
    <property type="term" value="P:tRNA processing"/>
    <property type="evidence" value="ECO:0007669"/>
    <property type="project" value="UniProtKB-KW"/>
</dbReference>
<evidence type="ECO:0000256" key="9">
    <source>
        <dbReference type="HAMAP-Rule" id="MF_00104"/>
    </source>
</evidence>
<evidence type="ECO:0000256" key="1">
    <source>
        <dbReference type="ARBA" id="ARBA00000109"/>
    </source>
</evidence>
<evidence type="ECO:0000313" key="13">
    <source>
        <dbReference type="EMBL" id="EFG26219.1"/>
    </source>
</evidence>
<dbReference type="GO" id="GO:0006364">
    <property type="term" value="P:rRNA processing"/>
    <property type="evidence" value="ECO:0007669"/>
    <property type="project" value="UniProtKB-UniRule"/>
</dbReference>
<dbReference type="GO" id="GO:0005737">
    <property type="term" value="C:cytoplasm"/>
    <property type="evidence" value="ECO:0007669"/>
    <property type="project" value="UniProtKB-SubCell"/>
</dbReference>
<dbReference type="InterPro" id="IPR000999">
    <property type="entry name" value="RNase_III_dom"/>
</dbReference>
<sequence length="271" mass="30328">MSEQTHQHDQQNKSNDRALSPAAQELFSTLGTSISPDLFVEALTHRSFTNEHPLAHNYERLEFLGDAVLELVITETLYKNHPTYSEGQMSRIRSKVVSEESLSEIARDKLKISQFILLGIGEQRDKGAYKPSILCDVVESLIGAVFIEQGIDKARQVIHHLLDDNLAFYTTEGPALDWKTAIVIKAHKMNLGEVSYRMEMSGPENHLEFTAYLLINDQDVAWGRGSSKRKAQLDAAQKAWHQLDSKTESINDASLPDASLPDATLPVAEEE</sequence>
<dbReference type="Gene3D" id="3.30.160.20">
    <property type="match status" value="1"/>
</dbReference>